<evidence type="ECO:0000256" key="2">
    <source>
        <dbReference type="ARBA" id="ARBA00022475"/>
    </source>
</evidence>
<evidence type="ECO:0000256" key="3">
    <source>
        <dbReference type="ARBA" id="ARBA00022692"/>
    </source>
</evidence>
<evidence type="ECO:0000259" key="9">
    <source>
        <dbReference type="Pfam" id="PF13515"/>
    </source>
</evidence>
<dbReference type="Proteomes" id="UP000325161">
    <property type="component" value="Chromosome"/>
</dbReference>
<evidence type="ECO:0000313" key="11">
    <source>
        <dbReference type="Proteomes" id="UP000325161"/>
    </source>
</evidence>
<keyword evidence="5 7" id="KW-0472">Membrane</keyword>
<feature type="domain" description="Integral membrane protein YccS N-terminal" evidence="8">
    <location>
        <begin position="71"/>
        <end position="354"/>
    </location>
</feature>
<dbReference type="PANTHER" id="PTHR30509">
    <property type="entry name" value="P-HYDROXYBENZOIC ACID EFFLUX PUMP SUBUNIT-RELATED"/>
    <property type="match status" value="1"/>
</dbReference>
<proteinExistence type="inferred from homology"/>
<feature type="transmembrane region" description="Helical" evidence="7">
    <location>
        <begin position="91"/>
        <end position="111"/>
    </location>
</feature>
<feature type="transmembrane region" description="Helical" evidence="7">
    <location>
        <begin position="23"/>
        <end position="56"/>
    </location>
</feature>
<dbReference type="NCBIfam" id="TIGR01666">
    <property type="entry name" value="YCCS"/>
    <property type="match status" value="1"/>
</dbReference>
<evidence type="ECO:0000256" key="4">
    <source>
        <dbReference type="ARBA" id="ARBA00022989"/>
    </source>
</evidence>
<gene>
    <name evidence="10" type="primary">yccS</name>
    <name evidence="10" type="ORF">FXN63_18020</name>
</gene>
<keyword evidence="2" id="KW-1003">Cell membrane</keyword>
<feature type="transmembrane region" description="Helical" evidence="7">
    <location>
        <begin position="490"/>
        <end position="509"/>
    </location>
</feature>
<feature type="transmembrane region" description="Helical" evidence="7">
    <location>
        <begin position="456"/>
        <end position="483"/>
    </location>
</feature>
<feature type="transmembrane region" description="Helical" evidence="7">
    <location>
        <begin position="515"/>
        <end position="537"/>
    </location>
</feature>
<dbReference type="NCBIfam" id="TIGR01667">
    <property type="entry name" value="YCCS_YHFK"/>
    <property type="match status" value="1"/>
</dbReference>
<dbReference type="PANTHER" id="PTHR30509:SF8">
    <property type="entry name" value="INNER MEMBRANE PROTEIN YCCS"/>
    <property type="match status" value="1"/>
</dbReference>
<organism evidence="10 11">
    <name type="scientific">Pigmentiphaga aceris</name>
    <dbReference type="NCBI Taxonomy" id="1940612"/>
    <lineage>
        <taxon>Bacteria</taxon>
        <taxon>Pseudomonadati</taxon>
        <taxon>Pseudomonadota</taxon>
        <taxon>Betaproteobacteria</taxon>
        <taxon>Burkholderiales</taxon>
        <taxon>Alcaligenaceae</taxon>
        <taxon>Pigmentiphaga</taxon>
    </lineage>
</organism>
<evidence type="ECO:0000256" key="6">
    <source>
        <dbReference type="ARBA" id="ARBA00043993"/>
    </source>
</evidence>
<reference evidence="10 11" key="1">
    <citation type="submission" date="2019-08" db="EMBL/GenBank/DDBJ databases">
        <title>Amphibian skin-associated Pigmentiphaga: genome sequence and occurrence across geography and hosts.</title>
        <authorList>
            <person name="Bletz M.C."/>
            <person name="Bunk B."/>
            <person name="Sproeer C."/>
            <person name="Biwer P."/>
            <person name="Reiter S."/>
            <person name="Rabemananjara F.C.E."/>
            <person name="Schulz S."/>
            <person name="Overmann J."/>
            <person name="Vences M."/>
        </authorList>
    </citation>
    <scope>NUCLEOTIDE SEQUENCE [LARGE SCALE GENOMIC DNA]</scope>
    <source>
        <strain evidence="10 11">Mada1488</strain>
    </source>
</reference>
<dbReference type="GO" id="GO:0005886">
    <property type="term" value="C:plasma membrane"/>
    <property type="evidence" value="ECO:0007669"/>
    <property type="project" value="UniProtKB-SubCell"/>
</dbReference>
<dbReference type="RefSeq" id="WP_148816570.1">
    <property type="nucleotide sequence ID" value="NZ_CP043046.1"/>
</dbReference>
<dbReference type="EMBL" id="CP043046">
    <property type="protein sequence ID" value="QEI07523.1"/>
    <property type="molecule type" value="Genomic_DNA"/>
</dbReference>
<feature type="transmembrane region" description="Helical" evidence="7">
    <location>
        <begin position="149"/>
        <end position="169"/>
    </location>
</feature>
<keyword evidence="11" id="KW-1185">Reference proteome</keyword>
<name>A0A5C0B196_9BURK</name>
<feature type="domain" description="Integral membrane bound transporter" evidence="9">
    <location>
        <begin position="411"/>
        <end position="529"/>
    </location>
</feature>
<evidence type="ECO:0000256" key="7">
    <source>
        <dbReference type="SAM" id="Phobius"/>
    </source>
</evidence>
<dbReference type="Pfam" id="PF13515">
    <property type="entry name" value="FUSC_2"/>
    <property type="match status" value="1"/>
</dbReference>
<feature type="transmembrane region" description="Helical" evidence="7">
    <location>
        <begin position="118"/>
        <end position="137"/>
    </location>
</feature>
<dbReference type="InterPro" id="IPR010020">
    <property type="entry name" value="Integral_membrane_YCCS_YHJK"/>
</dbReference>
<evidence type="ECO:0000256" key="1">
    <source>
        <dbReference type="ARBA" id="ARBA00004651"/>
    </source>
</evidence>
<evidence type="ECO:0000259" key="8">
    <source>
        <dbReference type="Pfam" id="PF12805"/>
    </source>
</evidence>
<comment type="similarity">
    <text evidence="6">Belongs to the YccS/YhfK family.</text>
</comment>
<dbReference type="Pfam" id="PF12805">
    <property type="entry name" value="FUSC-like"/>
    <property type="match status" value="1"/>
</dbReference>
<dbReference type="InterPro" id="IPR010019">
    <property type="entry name" value="Integral_membrane_YccS"/>
</dbReference>
<dbReference type="KEGG" id="pacr:FXN63_18020"/>
<dbReference type="AlphaFoldDB" id="A0A5C0B196"/>
<accession>A0A5C0B196</accession>
<evidence type="ECO:0000256" key="5">
    <source>
        <dbReference type="ARBA" id="ARBA00023136"/>
    </source>
</evidence>
<evidence type="ECO:0000313" key="10">
    <source>
        <dbReference type="EMBL" id="QEI07523.1"/>
    </source>
</evidence>
<protein>
    <submittedName>
        <fullName evidence="10">TIGR01666 family membrane protein</fullName>
    </submittedName>
</protein>
<keyword evidence="3 7" id="KW-0812">Transmembrane</keyword>
<comment type="subcellular location">
    <subcellularLocation>
        <location evidence="1">Cell membrane</location>
        <topology evidence="1">Multi-pass membrane protein</topology>
    </subcellularLocation>
</comment>
<dbReference type="InterPro" id="IPR049453">
    <property type="entry name" value="Memb_transporter_dom"/>
</dbReference>
<sequence length="733" mass="81278">MRFPAFVDSLRRLWALDTFVYSLRVFIALGSVMAVCWATGNVALAAPIFLGTIACAISETDDSWQGRLRALAVTLVCFAAAAFAVEALFPFPILFGIGLALAAFGLTMLGAVGDRYRAIAYGTLILSIYTTIGMDQHAQATGTFWREPVLLLIGAAWYGLLSVLWAALFRHQPVQQNLARVFETLGDYLRLKAALFEPVRDNDIEAKRVVLAQKNGQLVQALNIAKESIFSRMGTRPDPKIKRYLKLYFIAQDVHERASSSHYPYHTLADVFFHSDVLFRCQRLLQLQGRACRRLARSIQLRQPYEKGPDTAQAIEDLRNSLEFLRAQDRPEWFRLLRSLGALGGNLTRLDARLASASAADLGVEGEDSSLFDRSPRSLRDAFDRIRLQLTPSSPLFRHALRLSLALTAGYVVLHLIHARQGYWIVLTTLFVCQPNYGATLTRVGQRMLGTAFGLLMGWAFLTLFPDLLMQSAIAVMAGVVFFSTRTKRYLVATAAITLLVLMSFNQIGNSYDLIVPRMVDTFIGALIAGIAVITILPDWQGRKLGKVAAAALASNRRYLQQILSQYDTGARDDLAYRLARRDAHNSDAALSTAVSNMLKEPGHVRRDTDSALRFLVVSHTLLGYLSALGAHRDALSEDSRDELISKTVVQVGNRMDLIIRSLALGDPLPPVDPTEQELADELDKASDDTDDAHRLVLTQLALICRQMGPLRDVAMKLMSKQEVKDKVQVLPA</sequence>
<dbReference type="OrthoDB" id="8670769at2"/>
<keyword evidence="4 7" id="KW-1133">Transmembrane helix</keyword>
<dbReference type="InterPro" id="IPR032692">
    <property type="entry name" value="YccS_N"/>
</dbReference>
<feature type="transmembrane region" description="Helical" evidence="7">
    <location>
        <begin position="68"/>
        <end position="85"/>
    </location>
</feature>